<protein>
    <submittedName>
        <fullName evidence="2">DUF1570 domain-containing protein</fullName>
    </submittedName>
</protein>
<keyword evidence="1" id="KW-0732">Signal</keyword>
<organism evidence="2 3">
    <name type="scientific">Sphingomonas alba</name>
    <dbReference type="NCBI Taxonomy" id="2908208"/>
    <lineage>
        <taxon>Bacteria</taxon>
        <taxon>Pseudomonadati</taxon>
        <taxon>Pseudomonadota</taxon>
        <taxon>Alphaproteobacteria</taxon>
        <taxon>Sphingomonadales</taxon>
        <taxon>Sphingomonadaceae</taxon>
        <taxon>Sphingomonas</taxon>
    </lineage>
</organism>
<dbReference type="SUPFAM" id="SSF48452">
    <property type="entry name" value="TPR-like"/>
    <property type="match status" value="1"/>
</dbReference>
<dbReference type="Gene3D" id="1.25.40.10">
    <property type="entry name" value="Tetratricopeptide repeat domain"/>
    <property type="match status" value="1"/>
</dbReference>
<accession>A0ABT0RP09</accession>
<sequence length="509" mass="56088">MFSKIVIGAAALAAAAPASASWEEAKSRHFIIYSEQKPEDLKLYAERLERFDQAVRVARGIKDPPLNDAGKLIVFVLRNSDAIEGIIDARGSGIAGFYIPRAAGPVAFVNRERASSKFDLSGEEVFFHEYLHHLMLEQVDMALPSWVVEGFAEFFATAQVADDGSVTLGYVPEYRSPGLFNLKGLTLDEMLGASDRHIDDEEWELTYGKGWLLAHYLTFEKSRRNQLGRYITGIQKGEAPIAAASAAFGDLKQLNKELEAYLREKRHSGIVIPSEKLTPGPVTLRPLDAPEDAAMRVRMKTSIGFGKRAAARVASDAKALARDYPNSAHVQSLLAKAELQVEEPDQALAAADRALAIDAGNREAMIYKGRALMELGRKEPKSADWKAVRALFAKANRADPDDAEPLMLFYESYVAEGAAPSKNAVEGLKYAHSLVPQDDDLRMLLVRQLVHDSAFDAAAHMYGPVAYDPHAGDEREQRLAVMEKLKAKDGSSAITMLDQMDAKRKKKKE</sequence>
<reference evidence="2" key="1">
    <citation type="submission" date="2022-05" db="EMBL/GenBank/DDBJ databases">
        <authorList>
            <person name="Jo J.-H."/>
            <person name="Im W.-T."/>
        </authorList>
    </citation>
    <scope>NUCLEOTIDE SEQUENCE</scope>
    <source>
        <strain evidence="2">SE158</strain>
    </source>
</reference>
<gene>
    <name evidence="2" type="ORF">LZ536_10050</name>
</gene>
<keyword evidence="3" id="KW-1185">Reference proteome</keyword>
<name>A0ABT0RP09_9SPHN</name>
<dbReference type="InterPro" id="IPR011990">
    <property type="entry name" value="TPR-like_helical_dom_sf"/>
</dbReference>
<evidence type="ECO:0000256" key="1">
    <source>
        <dbReference type="SAM" id="SignalP"/>
    </source>
</evidence>
<evidence type="ECO:0000313" key="3">
    <source>
        <dbReference type="Proteomes" id="UP001165363"/>
    </source>
</evidence>
<dbReference type="RefSeq" id="WP_249848663.1">
    <property type="nucleotide sequence ID" value="NZ_JAMGBD010000002.1"/>
</dbReference>
<evidence type="ECO:0000313" key="2">
    <source>
        <dbReference type="EMBL" id="MCL6684240.1"/>
    </source>
</evidence>
<dbReference type="Proteomes" id="UP001165363">
    <property type="component" value="Unassembled WGS sequence"/>
</dbReference>
<feature type="chain" id="PRO_5046584728" evidence="1">
    <location>
        <begin position="21"/>
        <end position="509"/>
    </location>
</feature>
<dbReference type="EMBL" id="JAMGBD010000002">
    <property type="protein sequence ID" value="MCL6684240.1"/>
    <property type="molecule type" value="Genomic_DNA"/>
</dbReference>
<comment type="caution">
    <text evidence="2">The sequence shown here is derived from an EMBL/GenBank/DDBJ whole genome shotgun (WGS) entry which is preliminary data.</text>
</comment>
<feature type="signal peptide" evidence="1">
    <location>
        <begin position="1"/>
        <end position="20"/>
    </location>
</feature>
<proteinExistence type="predicted"/>